<evidence type="ECO:0000313" key="4">
    <source>
        <dbReference type="Proteomes" id="UP000009284"/>
    </source>
</evidence>
<keyword evidence="1" id="KW-0472">Membrane</keyword>
<reference key="1">
    <citation type="submission" date="2011-09" db="EMBL/GenBank/DDBJ databases">
        <title>Genomic characterization of the Taylorella genus.</title>
        <authorList>
            <person name="Hebert L."/>
            <person name="Moumen B."/>
            <person name="Pons N."/>
            <person name="Duquesne F."/>
            <person name="Breuil M.-F."/>
            <person name="Goux D."/>
            <person name="Batto J.-M."/>
            <person name="Renault P."/>
            <person name="Laugier C."/>
            <person name="Petry S."/>
        </authorList>
    </citation>
    <scope>NUCLEOTIDE SEQUENCE</scope>
    <source>
        <strain>MCE3</strain>
    </source>
</reference>
<feature type="domain" description="Prepilin type IV endopeptidase peptidase" evidence="2">
    <location>
        <begin position="86"/>
        <end position="181"/>
    </location>
</feature>
<feature type="transmembrane region" description="Helical" evidence="1">
    <location>
        <begin position="103"/>
        <end position="120"/>
    </location>
</feature>
<dbReference type="Proteomes" id="UP000009284">
    <property type="component" value="Chromosome"/>
</dbReference>
<gene>
    <name evidence="3" type="ordered locus">TASI_0193</name>
</gene>
<evidence type="ECO:0000256" key="1">
    <source>
        <dbReference type="SAM" id="Phobius"/>
    </source>
</evidence>
<accession>G4QDG7</accession>
<sequence length="206" mass="23389">MFLSCVVFTEGPMHETLLTVIEFLLIFVSVNATLNYLFFNYFRKYELRDLILSFDAFYLNTKQTRTALFIAAFTAALWTETIYESLFVSLLLLISVMDLRLNLIPLRSVICLLALKSLYVGELLEPALVLIAILVIAFFPSVFMLGTGDILLLLALKVHFNTLEWLNMILLACIIGIVFGLMVRIILHKKLIPFGPCICFSACVFL</sequence>
<dbReference type="EMBL" id="CP003059">
    <property type="protein sequence ID" value="AEP35984.1"/>
    <property type="molecule type" value="Genomic_DNA"/>
</dbReference>
<dbReference type="GO" id="GO:0016020">
    <property type="term" value="C:membrane"/>
    <property type="evidence" value="ECO:0007669"/>
    <property type="project" value="InterPro"/>
</dbReference>
<protein>
    <recommendedName>
        <fullName evidence="2">Prepilin type IV endopeptidase peptidase domain-containing protein</fullName>
    </recommendedName>
</protein>
<reference evidence="3 4" key="2">
    <citation type="journal article" date="2012" name="PLoS ONE">
        <title>Genomic characterization of the taylorella genus.</title>
        <authorList>
            <person name="Hebert L."/>
            <person name="Moumen B."/>
            <person name="Pons N."/>
            <person name="Duquesne F."/>
            <person name="Breuil M.F."/>
            <person name="Goux D."/>
            <person name="Batto J.M."/>
            <person name="Laugier C."/>
            <person name="Renault P."/>
            <person name="Petry S."/>
        </authorList>
    </citation>
    <scope>NUCLEOTIDE SEQUENCE [LARGE SCALE GENOMIC DNA]</scope>
    <source>
        <strain evidence="3 4">MCE3</strain>
    </source>
</reference>
<organism evidence="3 4">
    <name type="scientific">Taylorella asinigenitalis (strain MCE3)</name>
    <dbReference type="NCBI Taxonomy" id="1008459"/>
    <lineage>
        <taxon>Bacteria</taxon>
        <taxon>Pseudomonadati</taxon>
        <taxon>Pseudomonadota</taxon>
        <taxon>Betaproteobacteria</taxon>
        <taxon>Burkholderiales</taxon>
        <taxon>Alcaligenaceae</taxon>
        <taxon>Taylorella</taxon>
    </lineage>
</organism>
<proteinExistence type="predicted"/>
<dbReference type="GO" id="GO:0004190">
    <property type="term" value="F:aspartic-type endopeptidase activity"/>
    <property type="evidence" value="ECO:0007669"/>
    <property type="project" value="InterPro"/>
</dbReference>
<dbReference type="STRING" id="1008459.TASI_0193"/>
<keyword evidence="1" id="KW-0812">Transmembrane</keyword>
<dbReference type="Pfam" id="PF01478">
    <property type="entry name" value="Peptidase_A24"/>
    <property type="match status" value="1"/>
</dbReference>
<feature type="transmembrane region" description="Helical" evidence="1">
    <location>
        <begin position="127"/>
        <end position="145"/>
    </location>
</feature>
<dbReference type="HOGENOM" id="CLU_1395709_0_0_4"/>
<name>G4QDG7_TAYAM</name>
<keyword evidence="1" id="KW-1133">Transmembrane helix</keyword>
<evidence type="ECO:0000313" key="3">
    <source>
        <dbReference type="EMBL" id="AEP35984.1"/>
    </source>
</evidence>
<keyword evidence="4" id="KW-1185">Reference proteome</keyword>
<dbReference type="KEGG" id="tas:TASI_0193"/>
<feature type="transmembrane region" description="Helical" evidence="1">
    <location>
        <begin position="20"/>
        <end position="39"/>
    </location>
</feature>
<feature type="transmembrane region" description="Helical" evidence="1">
    <location>
        <begin position="67"/>
        <end position="97"/>
    </location>
</feature>
<feature type="transmembrane region" description="Helical" evidence="1">
    <location>
        <begin position="165"/>
        <end position="187"/>
    </location>
</feature>
<evidence type="ECO:0000259" key="2">
    <source>
        <dbReference type="Pfam" id="PF01478"/>
    </source>
</evidence>
<dbReference type="InterPro" id="IPR000045">
    <property type="entry name" value="Prepilin_IV_endopep_pep"/>
</dbReference>
<dbReference type="AlphaFoldDB" id="G4QDG7"/>